<evidence type="ECO:0000259" key="2">
    <source>
        <dbReference type="PROSITE" id="PS50801"/>
    </source>
</evidence>
<sequence>MKISKTVTDSKLILELDGKLDTRSAPEFRRCAESSLDGISAITLNFAKLTYMSSVGLSIILTMKKKLGPAGTLHIINAHGLVREVFEISGFDDLLVKE</sequence>
<accession>A0A644V8S2</accession>
<reference evidence="3" key="1">
    <citation type="submission" date="2019-08" db="EMBL/GenBank/DDBJ databases">
        <authorList>
            <person name="Kucharzyk K."/>
            <person name="Murdoch R.W."/>
            <person name="Higgins S."/>
            <person name="Loffler F."/>
        </authorList>
    </citation>
    <scope>NUCLEOTIDE SEQUENCE</scope>
</reference>
<comment type="similarity">
    <text evidence="1">Belongs to the anti-sigma-factor antagonist family.</text>
</comment>
<evidence type="ECO:0000313" key="3">
    <source>
        <dbReference type="EMBL" id="MPL87193.1"/>
    </source>
</evidence>
<gene>
    <name evidence="3" type="ORF">SDC9_33187</name>
</gene>
<dbReference type="CDD" id="cd07043">
    <property type="entry name" value="STAS_anti-anti-sigma_factors"/>
    <property type="match status" value="1"/>
</dbReference>
<feature type="domain" description="STAS" evidence="2">
    <location>
        <begin position="1"/>
        <end position="98"/>
    </location>
</feature>
<comment type="caution">
    <text evidence="3">The sequence shown here is derived from an EMBL/GenBank/DDBJ whole genome shotgun (WGS) entry which is preliminary data.</text>
</comment>
<dbReference type="NCBIfam" id="TIGR00377">
    <property type="entry name" value="ant_ant_sig"/>
    <property type="match status" value="1"/>
</dbReference>
<name>A0A644V8S2_9ZZZZ</name>
<dbReference type="Pfam" id="PF01740">
    <property type="entry name" value="STAS"/>
    <property type="match status" value="1"/>
</dbReference>
<dbReference type="Gene3D" id="3.30.750.24">
    <property type="entry name" value="STAS domain"/>
    <property type="match status" value="1"/>
</dbReference>
<protein>
    <recommendedName>
        <fullName evidence="2">STAS domain-containing protein</fullName>
    </recommendedName>
</protein>
<dbReference type="GO" id="GO:0043856">
    <property type="term" value="F:anti-sigma factor antagonist activity"/>
    <property type="evidence" value="ECO:0007669"/>
    <property type="project" value="InterPro"/>
</dbReference>
<proteinExistence type="inferred from homology"/>
<dbReference type="AlphaFoldDB" id="A0A644V8S2"/>
<dbReference type="SUPFAM" id="SSF52091">
    <property type="entry name" value="SpoIIaa-like"/>
    <property type="match status" value="1"/>
</dbReference>
<dbReference type="EMBL" id="VSSQ01000234">
    <property type="protein sequence ID" value="MPL87193.1"/>
    <property type="molecule type" value="Genomic_DNA"/>
</dbReference>
<evidence type="ECO:0000256" key="1">
    <source>
        <dbReference type="ARBA" id="ARBA00009013"/>
    </source>
</evidence>
<dbReference type="PANTHER" id="PTHR33495">
    <property type="entry name" value="ANTI-SIGMA FACTOR ANTAGONIST TM_1081-RELATED-RELATED"/>
    <property type="match status" value="1"/>
</dbReference>
<dbReference type="PROSITE" id="PS50801">
    <property type="entry name" value="STAS"/>
    <property type="match status" value="1"/>
</dbReference>
<dbReference type="InterPro" id="IPR002645">
    <property type="entry name" value="STAS_dom"/>
</dbReference>
<dbReference type="InterPro" id="IPR036513">
    <property type="entry name" value="STAS_dom_sf"/>
</dbReference>
<organism evidence="3">
    <name type="scientific">bioreactor metagenome</name>
    <dbReference type="NCBI Taxonomy" id="1076179"/>
    <lineage>
        <taxon>unclassified sequences</taxon>
        <taxon>metagenomes</taxon>
        <taxon>ecological metagenomes</taxon>
    </lineage>
</organism>
<dbReference type="InterPro" id="IPR003658">
    <property type="entry name" value="Anti-sigma_ant"/>
</dbReference>